<dbReference type="EMBL" id="CAJPWZ010001113">
    <property type="protein sequence ID" value="CAG2208578.1"/>
    <property type="molecule type" value="Genomic_DNA"/>
</dbReference>
<sequence length="207" mass="22976">MLPETSYAQGISCNAHKSMQRVWIRFGDGFKSLYDFNIYLYGPIFDTHKLQKLSDNACTQISLAIEDIMRSEVEIKEEIDRLLYEKENIETDMRNTETKIISMTQTITIKEEEIKRANVDLQSAKRAVNLRKTKRTLLTMTDGIVKTHAADVAVVGGVLTGVIAIASGGIAVPVVATVIYMSMSGVSAVAAGATHRFLKDAKKIFKK</sequence>
<evidence type="ECO:0000256" key="1">
    <source>
        <dbReference type="SAM" id="Coils"/>
    </source>
</evidence>
<proteinExistence type="predicted"/>
<keyword evidence="2" id="KW-0812">Transmembrane</keyword>
<evidence type="ECO:0000256" key="2">
    <source>
        <dbReference type="SAM" id="Phobius"/>
    </source>
</evidence>
<keyword evidence="2" id="KW-0472">Membrane</keyword>
<feature type="coiled-coil region" evidence="1">
    <location>
        <begin position="79"/>
        <end position="127"/>
    </location>
</feature>
<name>A0A8S3RK93_MYTED</name>
<feature type="transmembrane region" description="Helical" evidence="2">
    <location>
        <begin position="178"/>
        <end position="198"/>
    </location>
</feature>
<keyword evidence="4" id="KW-1185">Reference proteome</keyword>
<feature type="transmembrane region" description="Helical" evidence="2">
    <location>
        <begin position="152"/>
        <end position="172"/>
    </location>
</feature>
<gene>
    <name evidence="3" type="ORF">MEDL_22724</name>
</gene>
<keyword evidence="2" id="KW-1133">Transmembrane helix</keyword>
<protein>
    <submittedName>
        <fullName evidence="3">Uncharacterized protein</fullName>
    </submittedName>
</protein>
<comment type="caution">
    <text evidence="3">The sequence shown here is derived from an EMBL/GenBank/DDBJ whole genome shotgun (WGS) entry which is preliminary data.</text>
</comment>
<evidence type="ECO:0000313" key="4">
    <source>
        <dbReference type="Proteomes" id="UP000683360"/>
    </source>
</evidence>
<dbReference type="Proteomes" id="UP000683360">
    <property type="component" value="Unassembled WGS sequence"/>
</dbReference>
<organism evidence="3 4">
    <name type="scientific">Mytilus edulis</name>
    <name type="common">Blue mussel</name>
    <dbReference type="NCBI Taxonomy" id="6550"/>
    <lineage>
        <taxon>Eukaryota</taxon>
        <taxon>Metazoa</taxon>
        <taxon>Spiralia</taxon>
        <taxon>Lophotrochozoa</taxon>
        <taxon>Mollusca</taxon>
        <taxon>Bivalvia</taxon>
        <taxon>Autobranchia</taxon>
        <taxon>Pteriomorphia</taxon>
        <taxon>Mytilida</taxon>
        <taxon>Mytiloidea</taxon>
        <taxon>Mytilidae</taxon>
        <taxon>Mytilinae</taxon>
        <taxon>Mytilus</taxon>
    </lineage>
</organism>
<evidence type="ECO:0000313" key="3">
    <source>
        <dbReference type="EMBL" id="CAG2208578.1"/>
    </source>
</evidence>
<reference evidence="3" key="1">
    <citation type="submission" date="2021-03" db="EMBL/GenBank/DDBJ databases">
        <authorList>
            <person name="Bekaert M."/>
        </authorList>
    </citation>
    <scope>NUCLEOTIDE SEQUENCE</scope>
</reference>
<accession>A0A8S3RK93</accession>
<keyword evidence="1" id="KW-0175">Coiled coil</keyword>
<dbReference type="AlphaFoldDB" id="A0A8S3RK93"/>